<feature type="region of interest" description="Disordered" evidence="1">
    <location>
        <begin position="78"/>
        <end position="126"/>
    </location>
</feature>
<accession>A0A919FSJ3</accession>
<comment type="caution">
    <text evidence="3">The sequence shown here is derived from an EMBL/GenBank/DDBJ whole genome shotgun (WGS) entry which is preliminary data.</text>
</comment>
<dbReference type="InterPro" id="IPR006311">
    <property type="entry name" value="TAT_signal"/>
</dbReference>
<keyword evidence="2" id="KW-0812">Transmembrane</keyword>
<dbReference type="AlphaFoldDB" id="A0A919FSJ3"/>
<organism evidence="3 4">
    <name type="scientific">Promicromonospora soli</name>
    <dbReference type="NCBI Taxonomy" id="2035533"/>
    <lineage>
        <taxon>Bacteria</taxon>
        <taxon>Bacillati</taxon>
        <taxon>Actinomycetota</taxon>
        <taxon>Actinomycetes</taxon>
        <taxon>Micrococcales</taxon>
        <taxon>Promicromonosporaceae</taxon>
        <taxon>Promicromonospora</taxon>
    </lineage>
</organism>
<reference evidence="3" key="2">
    <citation type="submission" date="2020-09" db="EMBL/GenBank/DDBJ databases">
        <authorList>
            <person name="Sun Q."/>
            <person name="Zhou Y."/>
        </authorList>
    </citation>
    <scope>NUCLEOTIDE SEQUENCE</scope>
    <source>
        <strain evidence="3">CGMCC 4.7398</strain>
    </source>
</reference>
<dbReference type="PROSITE" id="PS51318">
    <property type="entry name" value="TAT"/>
    <property type="match status" value="1"/>
</dbReference>
<evidence type="ECO:0000313" key="4">
    <source>
        <dbReference type="Proteomes" id="UP000627369"/>
    </source>
</evidence>
<keyword evidence="2" id="KW-1133">Transmembrane helix</keyword>
<feature type="transmembrane region" description="Helical" evidence="2">
    <location>
        <begin position="49"/>
        <end position="74"/>
    </location>
</feature>
<evidence type="ECO:0000256" key="1">
    <source>
        <dbReference type="SAM" id="MobiDB-lite"/>
    </source>
</evidence>
<evidence type="ECO:0000313" key="3">
    <source>
        <dbReference type="EMBL" id="GHH71159.1"/>
    </source>
</evidence>
<name>A0A919FSJ3_9MICO</name>
<keyword evidence="2" id="KW-0472">Membrane</keyword>
<gene>
    <name evidence="3" type="ORF">GCM10017772_19060</name>
</gene>
<evidence type="ECO:0000256" key="2">
    <source>
        <dbReference type="SAM" id="Phobius"/>
    </source>
</evidence>
<reference evidence="3" key="1">
    <citation type="journal article" date="2014" name="Int. J. Syst. Evol. Microbiol.">
        <title>Complete genome sequence of Corynebacterium casei LMG S-19264T (=DSM 44701T), isolated from a smear-ripened cheese.</title>
        <authorList>
            <consortium name="US DOE Joint Genome Institute (JGI-PGF)"/>
            <person name="Walter F."/>
            <person name="Albersmeier A."/>
            <person name="Kalinowski J."/>
            <person name="Ruckert C."/>
        </authorList>
    </citation>
    <scope>NUCLEOTIDE SEQUENCE</scope>
    <source>
        <strain evidence="3">CGMCC 4.7398</strain>
    </source>
</reference>
<dbReference type="RefSeq" id="WP_189669004.1">
    <property type="nucleotide sequence ID" value="NZ_BNAS01000002.1"/>
</dbReference>
<proteinExistence type="predicted"/>
<sequence length="470" mass="50638">MNVHDINAKQDATLVAELRAAGSTIEPPESLDSVTMAVRAVRNVRRRRVVVAATAGVAALVLAGAGIGAAGAIYADRQEPLPGTDKSHAESARASESPSASPSPSPSPSIEPDAAPTEYLRTGGGTLPVMPGVERGVVEGGGHAPYILGGLWYEVPPGGWFAVGDVNAGGVAGWLDPEHPEAAGLGETGTIDDMDATIELRNVFDVAGWTVPAKDSGAMTLDIEGADLVVIEQHKREGKVRPATITLRSGDEGWIIETRFPANAQGDTTLRNFVGNLWFKEAGEPDWYQPEFSTPVLDAIERGVPADWVRTEHNGLKFAVPKGWVDKETEGEFSPGVEWTGPTITHVDPGVDAETLESWTDASKEEKERAAEETEWPERVYVQGGKPGGNWWSRTMDAPQSQMIDVPGADYAEVLPTIHNADGEADYYWLQIFIHQEDQGENLFLVVEFDGTEQGLKDLHTFLGTLDFRR</sequence>
<dbReference type="Proteomes" id="UP000627369">
    <property type="component" value="Unassembled WGS sequence"/>
</dbReference>
<dbReference type="EMBL" id="BNAS01000002">
    <property type="protein sequence ID" value="GHH71159.1"/>
    <property type="molecule type" value="Genomic_DNA"/>
</dbReference>
<protein>
    <submittedName>
        <fullName evidence="3">Uncharacterized protein</fullName>
    </submittedName>
</protein>
<keyword evidence="4" id="KW-1185">Reference proteome</keyword>